<dbReference type="Pfam" id="PF11146">
    <property type="entry name" value="DUF2905"/>
    <property type="match status" value="1"/>
</dbReference>
<feature type="transmembrane region" description="Helical" evidence="1">
    <location>
        <begin position="46"/>
        <end position="67"/>
    </location>
</feature>
<evidence type="ECO:0000256" key="1">
    <source>
        <dbReference type="SAM" id="Phobius"/>
    </source>
</evidence>
<keyword evidence="1" id="KW-0812">Transmembrane</keyword>
<proteinExistence type="predicted"/>
<evidence type="ECO:0000313" key="3">
    <source>
        <dbReference type="Proteomes" id="UP001319827"/>
    </source>
</evidence>
<reference evidence="2 3" key="2">
    <citation type="journal article" date="2021" name="Int. J. Syst. Evol. Microbiol.">
        <title>Isolation and Polyphasic Characterization of Desulfuromonas versatilis sp. Nov., an Electrogenic Bacteria Capable of Versatile Metabolism Isolated from a Graphene Oxide-Reducing Enrichment Culture.</title>
        <authorList>
            <person name="Xie L."/>
            <person name="Yoshida N."/>
            <person name="Ishii S."/>
            <person name="Meng L."/>
        </authorList>
    </citation>
    <scope>NUCLEOTIDE SEQUENCE [LARGE SCALE GENOMIC DNA]</scope>
    <source>
        <strain evidence="2 3">NIT-T3</strain>
    </source>
</reference>
<sequence length="69" mass="7781">MHPGKLLILAGLVLIAAGLLYLYGGKLPFLGKLPGDIRIQRDNFSFYFPLSTCILLSVLVSFLLWLFRR</sequence>
<dbReference type="InterPro" id="IPR021320">
    <property type="entry name" value="DUF2905"/>
</dbReference>
<dbReference type="Proteomes" id="UP001319827">
    <property type="component" value="Chromosome"/>
</dbReference>
<dbReference type="PANTHER" id="PTHR36443:SF1">
    <property type="entry name" value="BSR5223 PROTEIN"/>
    <property type="match status" value="1"/>
</dbReference>
<dbReference type="EMBL" id="AP024355">
    <property type="protein sequence ID" value="BCR04182.1"/>
    <property type="molecule type" value="Genomic_DNA"/>
</dbReference>
<accession>A0ABN6DVV4</accession>
<evidence type="ECO:0000313" key="2">
    <source>
        <dbReference type="EMBL" id="BCR04182.1"/>
    </source>
</evidence>
<dbReference type="PANTHER" id="PTHR36443">
    <property type="entry name" value="BSR5223 PROTEIN"/>
    <property type="match status" value="1"/>
</dbReference>
<organism evidence="2 3">
    <name type="scientific">Desulfuromonas versatilis</name>
    <dbReference type="NCBI Taxonomy" id="2802975"/>
    <lineage>
        <taxon>Bacteria</taxon>
        <taxon>Pseudomonadati</taxon>
        <taxon>Thermodesulfobacteriota</taxon>
        <taxon>Desulfuromonadia</taxon>
        <taxon>Desulfuromonadales</taxon>
        <taxon>Desulfuromonadaceae</taxon>
        <taxon>Desulfuromonas</taxon>
    </lineage>
</organism>
<keyword evidence="1" id="KW-1133">Transmembrane helix</keyword>
<name>A0ABN6DVV4_9BACT</name>
<gene>
    <name evidence="2" type="ORF">DESUT3_12510</name>
</gene>
<reference evidence="2 3" key="1">
    <citation type="journal article" date="2016" name="C (Basel)">
        <title>Selective Growth of and Electricity Production by Marine Exoelectrogenic Bacteria in Self-Aggregated Hydrogel of Microbially Reduced Graphene Oxide.</title>
        <authorList>
            <person name="Yoshida N."/>
            <person name="Goto Y."/>
            <person name="Miyata Y."/>
        </authorList>
    </citation>
    <scope>NUCLEOTIDE SEQUENCE [LARGE SCALE GENOMIC DNA]</scope>
    <source>
        <strain evidence="2 3">NIT-T3</strain>
    </source>
</reference>
<keyword evidence="3" id="KW-1185">Reference proteome</keyword>
<protein>
    <recommendedName>
        <fullName evidence="4">DUF2905 domain-containing protein</fullName>
    </recommendedName>
</protein>
<keyword evidence="1" id="KW-0472">Membrane</keyword>
<evidence type="ECO:0008006" key="4">
    <source>
        <dbReference type="Google" id="ProtNLM"/>
    </source>
</evidence>
<dbReference type="RefSeq" id="WP_221251596.1">
    <property type="nucleotide sequence ID" value="NZ_AP024355.1"/>
</dbReference>